<keyword evidence="5 11" id="KW-0645">Protease</keyword>
<gene>
    <name evidence="13" type="primary">prsW</name>
    <name evidence="13" type="ORF">RYX45_03850</name>
</gene>
<dbReference type="RefSeq" id="WP_083633400.1">
    <property type="nucleotide sequence ID" value="NZ_CP117835.1"/>
</dbReference>
<feature type="transmembrane region" description="Helical" evidence="12">
    <location>
        <begin position="99"/>
        <end position="121"/>
    </location>
</feature>
<keyword evidence="4 11" id="KW-1003">Cell membrane</keyword>
<dbReference type="GO" id="GO:0008233">
    <property type="term" value="F:peptidase activity"/>
    <property type="evidence" value="ECO:0007669"/>
    <property type="project" value="UniProtKB-KW"/>
</dbReference>
<name>A0AAJ2NKH0_ALKPS</name>
<keyword evidence="7 11" id="KW-0378">Hydrolase</keyword>
<dbReference type="EC" id="3.4.-.-" evidence="11"/>
<keyword evidence="9 11" id="KW-0472">Membrane</keyword>
<dbReference type="Pfam" id="PF13367">
    <property type="entry name" value="PrsW-protease"/>
    <property type="match status" value="1"/>
</dbReference>
<dbReference type="NCBIfam" id="NF033739">
    <property type="entry name" value="intramemb_PrsW"/>
    <property type="match status" value="1"/>
</dbReference>
<comment type="caution">
    <text evidence="13">The sequence shown here is derived from an EMBL/GenBank/DDBJ whole genome shotgun (WGS) entry which is preliminary data.</text>
</comment>
<evidence type="ECO:0000256" key="10">
    <source>
        <dbReference type="ARBA" id="ARBA00030345"/>
    </source>
</evidence>
<evidence type="ECO:0000313" key="13">
    <source>
        <dbReference type="EMBL" id="MDV2884299.1"/>
    </source>
</evidence>
<dbReference type="PANTHER" id="PTHR36844">
    <property type="entry name" value="PROTEASE PRSW"/>
    <property type="match status" value="1"/>
</dbReference>
<sequence>MFALLTAAIAPGMALLSYFYLRNEYESTVNALVFRTFIIGLILVFPVMVLQYAFTAEGLLQAGLSQAFILYGFFEEFFKWFMLYFFAYQYGQMKRRYDGIVYGVSLSLGFASMENVFYILAHGLETAVGRALLPVSSHALYGVIMGYYLGRAKMENTKRKQFLLLSLLIPVLLHGVYDFILLTFDMYFLIGLVPFMVGLWILALNKVKWANKLDH</sequence>
<comment type="function">
    <text evidence="11">Involved in the degradation of specific anti-sigma factors.</text>
</comment>
<feature type="transmembrane region" description="Helical" evidence="12">
    <location>
        <begin position="66"/>
        <end position="87"/>
    </location>
</feature>
<dbReference type="InterPro" id="IPR023596">
    <property type="entry name" value="Peptidase_PrsW_arch/bac"/>
</dbReference>
<comment type="subcellular location">
    <subcellularLocation>
        <location evidence="1">Cell membrane</location>
        <topology evidence="1">Multi-pass membrane protein</topology>
    </subcellularLocation>
</comment>
<dbReference type="EMBL" id="JAWJAY010000001">
    <property type="protein sequence ID" value="MDV2884299.1"/>
    <property type="molecule type" value="Genomic_DNA"/>
</dbReference>
<dbReference type="InterPro" id="IPR026898">
    <property type="entry name" value="PrsW"/>
</dbReference>
<evidence type="ECO:0000256" key="12">
    <source>
        <dbReference type="SAM" id="Phobius"/>
    </source>
</evidence>
<proteinExistence type="inferred from homology"/>
<feature type="transmembrane region" description="Helical" evidence="12">
    <location>
        <begin position="186"/>
        <end position="204"/>
    </location>
</feature>
<evidence type="ECO:0000256" key="11">
    <source>
        <dbReference type="PIRNR" id="PIRNR016933"/>
    </source>
</evidence>
<evidence type="ECO:0000256" key="9">
    <source>
        <dbReference type="ARBA" id="ARBA00023136"/>
    </source>
</evidence>
<evidence type="ECO:0000256" key="2">
    <source>
        <dbReference type="ARBA" id="ARBA00009165"/>
    </source>
</evidence>
<feature type="transmembrane region" description="Helical" evidence="12">
    <location>
        <begin position="6"/>
        <end position="21"/>
    </location>
</feature>
<evidence type="ECO:0000256" key="7">
    <source>
        <dbReference type="ARBA" id="ARBA00022801"/>
    </source>
</evidence>
<reference evidence="13" key="1">
    <citation type="submission" date="2023-10" db="EMBL/GenBank/DDBJ databases">
        <title>Screening of Alkalihalophilus pseudofirmusBZ-TG-HK211 and Its Alleviation of Salt Stress on Rapeseed Growth.</title>
        <authorList>
            <person name="Zhao B."/>
            <person name="Guo T."/>
        </authorList>
    </citation>
    <scope>NUCLEOTIDE SEQUENCE</scope>
    <source>
        <strain evidence="13">BZ-TG-HK211</strain>
    </source>
</reference>
<comment type="similarity">
    <text evidence="2 11">Belongs to the protease PrsW family.</text>
</comment>
<evidence type="ECO:0000256" key="6">
    <source>
        <dbReference type="ARBA" id="ARBA00022692"/>
    </source>
</evidence>
<evidence type="ECO:0000256" key="3">
    <source>
        <dbReference type="ARBA" id="ARBA00018997"/>
    </source>
</evidence>
<dbReference type="AlphaFoldDB" id="A0AAJ2NKH0"/>
<evidence type="ECO:0000256" key="5">
    <source>
        <dbReference type="ARBA" id="ARBA00022670"/>
    </source>
</evidence>
<dbReference type="GO" id="GO:0005886">
    <property type="term" value="C:plasma membrane"/>
    <property type="evidence" value="ECO:0007669"/>
    <property type="project" value="UniProtKB-SubCell"/>
</dbReference>
<evidence type="ECO:0000256" key="1">
    <source>
        <dbReference type="ARBA" id="ARBA00004651"/>
    </source>
</evidence>
<feature type="transmembrane region" description="Helical" evidence="12">
    <location>
        <begin position="162"/>
        <end position="180"/>
    </location>
</feature>
<evidence type="ECO:0000256" key="8">
    <source>
        <dbReference type="ARBA" id="ARBA00022989"/>
    </source>
</evidence>
<dbReference type="GO" id="GO:0006508">
    <property type="term" value="P:proteolysis"/>
    <property type="evidence" value="ECO:0007669"/>
    <property type="project" value="UniProtKB-KW"/>
</dbReference>
<feature type="transmembrane region" description="Helical" evidence="12">
    <location>
        <begin position="127"/>
        <end position="150"/>
    </location>
</feature>
<protein>
    <recommendedName>
        <fullName evidence="3 11">Protease PrsW</fullName>
        <ecNumber evidence="11">3.4.-.-</ecNumber>
    </recommendedName>
    <alternativeName>
        <fullName evidence="10 11">Protease responsible for activating sigma-W</fullName>
    </alternativeName>
</protein>
<keyword evidence="6 12" id="KW-0812">Transmembrane</keyword>
<evidence type="ECO:0000313" key="14">
    <source>
        <dbReference type="Proteomes" id="UP001285636"/>
    </source>
</evidence>
<dbReference type="Proteomes" id="UP001285636">
    <property type="component" value="Unassembled WGS sequence"/>
</dbReference>
<feature type="transmembrane region" description="Helical" evidence="12">
    <location>
        <begin position="33"/>
        <end position="54"/>
    </location>
</feature>
<accession>A0AAJ2NKH0</accession>
<keyword evidence="8 12" id="KW-1133">Transmembrane helix</keyword>
<evidence type="ECO:0000256" key="4">
    <source>
        <dbReference type="ARBA" id="ARBA00022475"/>
    </source>
</evidence>
<organism evidence="13 14">
    <name type="scientific">Alkalihalophilus pseudofirmus</name>
    <name type="common">Bacillus pseudofirmus</name>
    <dbReference type="NCBI Taxonomy" id="79885"/>
    <lineage>
        <taxon>Bacteria</taxon>
        <taxon>Bacillati</taxon>
        <taxon>Bacillota</taxon>
        <taxon>Bacilli</taxon>
        <taxon>Bacillales</taxon>
        <taxon>Bacillaceae</taxon>
        <taxon>Alkalihalophilus</taxon>
    </lineage>
</organism>
<dbReference type="PIRSF" id="PIRSF016933">
    <property type="entry name" value="PrsW"/>
    <property type="match status" value="1"/>
</dbReference>
<dbReference type="PANTHER" id="PTHR36844:SF1">
    <property type="entry name" value="PROTEASE PRSW"/>
    <property type="match status" value="1"/>
</dbReference>